<dbReference type="CDD" id="cd00299">
    <property type="entry name" value="GST_C_family"/>
    <property type="match status" value="1"/>
</dbReference>
<dbReference type="Gene3D" id="1.20.1050.10">
    <property type="match status" value="2"/>
</dbReference>
<dbReference type="SUPFAM" id="SSF52833">
    <property type="entry name" value="Thioredoxin-like"/>
    <property type="match status" value="1"/>
</dbReference>
<sequence length="379" mass="43873">MSRAAEVAPDITPDITLYALPHSYYSGKVRSYLRYKGIAYRETLSTLNVFRRVIVPRTGVKYIPVIETRDGEFIQDSTVIIDALESRYPQRSVYPDTPRQHLAALLLEILGDEWMLMPGMHYRWSFWHEREHIDDVLEHFGLLLSPHAPRWLRRFFGRRACRPFAGALPMLGITNETIPEIEARYERLLDQLNAHFSAHRYLLGERAGIGDFGLIGPLYAHLGRDFYPLALMRQRAPQVYAWVQRMNTSTPPIGDYVANDAIPETLMPVLRDLFTDYLPILRDTVSRLDQWIDDHPGRRIPRVIGRHRFRLGDIEAERAIFPYAQWMLQRPLDYCAGLPTVPRAAVDDLLHALGDRSALDIHPRHRLGREHNRLVVTDA</sequence>
<dbReference type="STRING" id="490188.SAMN04488068_3248"/>
<dbReference type="EMBL" id="FQWZ01000008">
    <property type="protein sequence ID" value="SHH30711.1"/>
    <property type="molecule type" value="Genomic_DNA"/>
</dbReference>
<evidence type="ECO:0000259" key="1">
    <source>
        <dbReference type="PROSITE" id="PS50404"/>
    </source>
</evidence>
<dbReference type="Proteomes" id="UP000199758">
    <property type="component" value="Unassembled WGS sequence"/>
</dbReference>
<organism evidence="2 3">
    <name type="scientific">Hydrocarboniphaga daqingensis</name>
    <dbReference type="NCBI Taxonomy" id="490188"/>
    <lineage>
        <taxon>Bacteria</taxon>
        <taxon>Pseudomonadati</taxon>
        <taxon>Pseudomonadota</taxon>
        <taxon>Gammaproteobacteria</taxon>
        <taxon>Nevskiales</taxon>
        <taxon>Nevskiaceae</taxon>
        <taxon>Hydrocarboniphaga</taxon>
    </lineage>
</organism>
<feature type="domain" description="GST N-terminal" evidence="1">
    <location>
        <begin position="13"/>
        <end position="92"/>
    </location>
</feature>
<dbReference type="Pfam" id="PF13417">
    <property type="entry name" value="GST_N_3"/>
    <property type="match status" value="1"/>
</dbReference>
<reference evidence="2 3" key="1">
    <citation type="submission" date="2016-11" db="EMBL/GenBank/DDBJ databases">
        <authorList>
            <person name="Jaros S."/>
            <person name="Januszkiewicz K."/>
            <person name="Wedrychowicz H."/>
        </authorList>
    </citation>
    <scope>NUCLEOTIDE SEQUENCE [LARGE SCALE GENOMIC DNA]</scope>
    <source>
        <strain evidence="2 3">CGMCC 1.7049</strain>
    </source>
</reference>
<keyword evidence="2" id="KW-0808">Transferase</keyword>
<accession>A0A1M5RX04</accession>
<evidence type="ECO:0000313" key="2">
    <source>
        <dbReference type="EMBL" id="SHH30711.1"/>
    </source>
</evidence>
<dbReference type="Gene3D" id="3.40.30.10">
    <property type="entry name" value="Glutaredoxin"/>
    <property type="match status" value="1"/>
</dbReference>
<dbReference type="AlphaFoldDB" id="A0A1M5RX04"/>
<keyword evidence="3" id="KW-1185">Reference proteome</keyword>
<dbReference type="PROSITE" id="PS50404">
    <property type="entry name" value="GST_NTER"/>
    <property type="match status" value="1"/>
</dbReference>
<dbReference type="RefSeq" id="WP_072899304.1">
    <property type="nucleotide sequence ID" value="NZ_FQWZ01000008.1"/>
</dbReference>
<proteinExistence type="predicted"/>
<name>A0A1M5RX04_9GAMM</name>
<evidence type="ECO:0000313" key="3">
    <source>
        <dbReference type="Proteomes" id="UP000199758"/>
    </source>
</evidence>
<dbReference type="OrthoDB" id="7054557at2"/>
<protein>
    <submittedName>
        <fullName evidence="2">Glutathione S-transferase</fullName>
    </submittedName>
</protein>
<dbReference type="Pfam" id="PF13410">
    <property type="entry name" value="GST_C_2"/>
    <property type="match status" value="1"/>
</dbReference>
<dbReference type="InterPro" id="IPR036282">
    <property type="entry name" value="Glutathione-S-Trfase_C_sf"/>
</dbReference>
<dbReference type="SUPFAM" id="SSF47616">
    <property type="entry name" value="GST C-terminal domain-like"/>
    <property type="match status" value="1"/>
</dbReference>
<gene>
    <name evidence="2" type="ORF">SAMN04488068_3248</name>
</gene>
<dbReference type="InterPro" id="IPR004045">
    <property type="entry name" value="Glutathione_S-Trfase_N"/>
</dbReference>
<dbReference type="GO" id="GO:0016740">
    <property type="term" value="F:transferase activity"/>
    <property type="evidence" value="ECO:0007669"/>
    <property type="project" value="UniProtKB-KW"/>
</dbReference>
<dbReference type="InterPro" id="IPR036249">
    <property type="entry name" value="Thioredoxin-like_sf"/>
</dbReference>